<reference evidence="1 2" key="1">
    <citation type="submission" date="2020-07" db="EMBL/GenBank/DDBJ databases">
        <title>Whole genome sequence of Sphingobium yanoikuyae A3.</title>
        <authorList>
            <person name="Han S.-S."/>
        </authorList>
    </citation>
    <scope>NUCLEOTIDE SEQUENCE [LARGE SCALE GENOMIC DNA]</scope>
    <source>
        <strain evidence="1 2">A3</strain>
        <plasmid evidence="1 2">unnamed4</plasmid>
    </source>
</reference>
<dbReference type="Pfam" id="PF06412">
    <property type="entry name" value="TraD"/>
    <property type="match status" value="1"/>
</dbReference>
<proteinExistence type="predicted"/>
<dbReference type="RefSeq" id="WP_004213372.1">
    <property type="nucleotide sequence ID" value="NZ_CP139983.1"/>
</dbReference>
<name>A0A9X7UGC3_SPHYA</name>
<protein>
    <submittedName>
        <fullName evidence="1">Conjugal transfer protein TraD</fullName>
    </submittedName>
</protein>
<organism evidence="1 2">
    <name type="scientific">Sphingobium yanoikuyae</name>
    <name type="common">Sphingomonas yanoikuyae</name>
    <dbReference type="NCBI Taxonomy" id="13690"/>
    <lineage>
        <taxon>Bacteria</taxon>
        <taxon>Pseudomonadati</taxon>
        <taxon>Pseudomonadota</taxon>
        <taxon>Alphaproteobacteria</taxon>
        <taxon>Sphingomonadales</taxon>
        <taxon>Sphingomonadaceae</taxon>
        <taxon>Sphingobium</taxon>
    </lineage>
</organism>
<accession>A0A9X7UGC3</accession>
<dbReference type="Proteomes" id="UP000515377">
    <property type="component" value="Plasmid unnamed4"/>
</dbReference>
<dbReference type="AlphaFoldDB" id="A0A9X7UGC3"/>
<dbReference type="EMBL" id="CP060128">
    <property type="protein sequence ID" value="QNG49798.1"/>
    <property type="molecule type" value="Genomic_DNA"/>
</dbReference>
<evidence type="ECO:0000313" key="1">
    <source>
        <dbReference type="EMBL" id="QNG49798.1"/>
    </source>
</evidence>
<dbReference type="InterPro" id="IPR009444">
    <property type="entry name" value="Conjugal_tfr_TraD_a-type"/>
</dbReference>
<keyword evidence="1" id="KW-0614">Plasmid</keyword>
<sequence length="74" mass="8122">MARRERTRHLIELGGLIQKAGLVELADDDRATLYGAMLDLAARAQGDDADNVLALWKRRGKRAFDAEAEGSNTP</sequence>
<evidence type="ECO:0000313" key="2">
    <source>
        <dbReference type="Proteomes" id="UP000515377"/>
    </source>
</evidence>
<gene>
    <name evidence="1" type="ORF">H3V42_33790</name>
</gene>
<geneLocation type="plasmid" evidence="1 2">
    <name>unnamed4</name>
</geneLocation>